<feature type="transmembrane region" description="Helical" evidence="2">
    <location>
        <begin position="222"/>
        <end position="241"/>
    </location>
</feature>
<dbReference type="InterPro" id="IPR041650">
    <property type="entry name" value="HEPN_Swt1"/>
</dbReference>
<organism evidence="4 5">
    <name type="scientific">Rubinisphaera brasiliensis (strain ATCC 49424 / DSM 5305 / JCM 21570 / IAM 15109 / NBRC 103401 / IFAM 1448)</name>
    <name type="common">Planctomyces brasiliensis</name>
    <dbReference type="NCBI Taxonomy" id="756272"/>
    <lineage>
        <taxon>Bacteria</taxon>
        <taxon>Pseudomonadati</taxon>
        <taxon>Planctomycetota</taxon>
        <taxon>Planctomycetia</taxon>
        <taxon>Planctomycetales</taxon>
        <taxon>Planctomycetaceae</taxon>
        <taxon>Rubinisphaera</taxon>
    </lineage>
</organism>
<dbReference type="eggNOG" id="COG1483">
    <property type="taxonomic scope" value="Bacteria"/>
</dbReference>
<evidence type="ECO:0000256" key="2">
    <source>
        <dbReference type="SAM" id="Phobius"/>
    </source>
</evidence>
<evidence type="ECO:0000313" key="5">
    <source>
        <dbReference type="Proteomes" id="UP000006860"/>
    </source>
</evidence>
<dbReference type="AlphaFoldDB" id="F0SH01"/>
<dbReference type="OrthoDB" id="9757917at2"/>
<proteinExistence type="predicted"/>
<evidence type="ECO:0000313" key="4">
    <source>
        <dbReference type="EMBL" id="ADY59486.1"/>
    </source>
</evidence>
<feature type="transmembrane region" description="Helical" evidence="2">
    <location>
        <begin position="197"/>
        <end position="216"/>
    </location>
</feature>
<reference evidence="5" key="1">
    <citation type="submission" date="2011-02" db="EMBL/GenBank/DDBJ databases">
        <title>The complete genome of Planctomyces brasiliensis DSM 5305.</title>
        <authorList>
            <person name="Lucas S."/>
            <person name="Copeland A."/>
            <person name="Lapidus A."/>
            <person name="Bruce D."/>
            <person name="Goodwin L."/>
            <person name="Pitluck S."/>
            <person name="Kyrpides N."/>
            <person name="Mavromatis K."/>
            <person name="Pagani I."/>
            <person name="Ivanova N."/>
            <person name="Ovchinnikova G."/>
            <person name="Lu M."/>
            <person name="Detter J.C."/>
            <person name="Han C."/>
            <person name="Land M."/>
            <person name="Hauser L."/>
            <person name="Markowitz V."/>
            <person name="Cheng J.-F."/>
            <person name="Hugenholtz P."/>
            <person name="Woyke T."/>
            <person name="Wu D."/>
            <person name="Tindall B."/>
            <person name="Pomrenke H.G."/>
            <person name="Brambilla E."/>
            <person name="Klenk H.-P."/>
            <person name="Eisen J.A."/>
        </authorList>
    </citation>
    <scope>NUCLEOTIDE SEQUENCE [LARGE SCALE GENOMIC DNA]</scope>
    <source>
        <strain evidence="5">ATCC 49424 / DSM 5305 / JCM 21570 / IAM 15109 / NBRC 103401 / IFAM 1448</strain>
    </source>
</reference>
<keyword evidence="2" id="KW-0812">Transmembrane</keyword>
<dbReference type="Pfam" id="PF18731">
    <property type="entry name" value="HEPN_Swt1"/>
    <property type="match status" value="1"/>
</dbReference>
<dbReference type="KEGG" id="pbs:Plabr_1877"/>
<dbReference type="HOGENOM" id="CLU_1018965_0_0_0"/>
<evidence type="ECO:0000256" key="1">
    <source>
        <dbReference type="SAM" id="MobiDB-lite"/>
    </source>
</evidence>
<feature type="region of interest" description="Disordered" evidence="1">
    <location>
        <begin position="1"/>
        <end position="38"/>
    </location>
</feature>
<feature type="domain" description="Swt1-like HEPN" evidence="3">
    <location>
        <begin position="46"/>
        <end position="159"/>
    </location>
</feature>
<keyword evidence="2" id="KW-0472">Membrane</keyword>
<gene>
    <name evidence="4" type="ordered locus">Plabr_1877</name>
</gene>
<keyword evidence="2" id="KW-1133">Transmembrane helix</keyword>
<name>F0SH01_RUBBR</name>
<dbReference type="RefSeq" id="WP_013628213.1">
    <property type="nucleotide sequence ID" value="NC_015174.1"/>
</dbReference>
<evidence type="ECO:0000259" key="3">
    <source>
        <dbReference type="Pfam" id="PF18731"/>
    </source>
</evidence>
<dbReference type="EMBL" id="CP002546">
    <property type="protein sequence ID" value="ADY59486.1"/>
    <property type="molecule type" value="Genomic_DNA"/>
</dbReference>
<keyword evidence="5" id="KW-1185">Reference proteome</keyword>
<sequence>MNQSLANSDAEKSNADKSNAARPEPTEESSPAREKKALHRDYVRDALDTLVEGLAPYAEDRLRDVYRDNWMRYAKSSFRRPREQAKTQGNDFEWDAHSTLTVIWDQWNAVFRQHLGHYERSLVSELREFRNRWAHQRQLNFDDTYRVLDSIERLLTAIGCDELASEIYDSKQELLEREFSDKLNEDQRRRHNQQNKWWTIGVYVICCIAIVAQMILSWQSSSYLLAGFVVIVFIFLIYQRLRNEPVVYGPRECRKCFRIIYTPDCPYCGRKNN</sequence>
<dbReference type="Proteomes" id="UP000006860">
    <property type="component" value="Chromosome"/>
</dbReference>
<dbReference type="STRING" id="756272.Plabr_1877"/>
<accession>F0SH01</accession>
<protein>
    <recommendedName>
        <fullName evidence="3">Swt1-like HEPN domain-containing protein</fullName>
    </recommendedName>
</protein>